<comment type="function">
    <text evidence="6">Ligates lysine onto the cytidine present at position 34 of the AUA codon-specific tRNA(Ile) that contains the anticodon CAU, in an ATP-dependent manner. Cytidine is converted to lysidine, thus changing the amino acid specificity of the tRNA from methionine to isoleucine.</text>
</comment>
<keyword evidence="2 6" id="KW-0819">tRNA processing</keyword>
<evidence type="ECO:0000256" key="1">
    <source>
        <dbReference type="ARBA" id="ARBA00022598"/>
    </source>
</evidence>
<dbReference type="PANTHER" id="PTHR43033">
    <property type="entry name" value="TRNA(ILE)-LYSIDINE SYNTHASE-RELATED"/>
    <property type="match status" value="1"/>
</dbReference>
<keyword evidence="4 6" id="KW-0067">ATP-binding</keyword>
<dbReference type="InterPro" id="IPR011063">
    <property type="entry name" value="TilS/TtcA_N"/>
</dbReference>
<dbReference type="eggNOG" id="COG0037">
    <property type="taxonomic scope" value="Bacteria"/>
</dbReference>
<feature type="domain" description="tRNA(Ile)-lysidine/2-thiocytidine synthase N-terminal" evidence="7">
    <location>
        <begin position="31"/>
        <end position="206"/>
    </location>
</feature>
<dbReference type="HAMAP" id="MF_01161">
    <property type="entry name" value="tRNA_Ile_lys_synt"/>
    <property type="match status" value="1"/>
</dbReference>
<accession>A0A0A1W537</accession>
<dbReference type="EC" id="6.3.4.19" evidence="6"/>
<dbReference type="AlphaFoldDB" id="A0A0A1W537"/>
<name>A0A0A1W537_9SPHN</name>
<dbReference type="GO" id="GO:0006400">
    <property type="term" value="P:tRNA modification"/>
    <property type="evidence" value="ECO:0007669"/>
    <property type="project" value="UniProtKB-UniRule"/>
</dbReference>
<keyword evidence="9" id="KW-1185">Reference proteome</keyword>
<dbReference type="OrthoDB" id="9807403at2"/>
<evidence type="ECO:0000256" key="5">
    <source>
        <dbReference type="ARBA" id="ARBA00048539"/>
    </source>
</evidence>
<dbReference type="EMBL" id="BBPI01000018">
    <property type="protein sequence ID" value="GAM00024.1"/>
    <property type="molecule type" value="Genomic_DNA"/>
</dbReference>
<evidence type="ECO:0000256" key="2">
    <source>
        <dbReference type="ARBA" id="ARBA00022694"/>
    </source>
</evidence>
<evidence type="ECO:0000259" key="7">
    <source>
        <dbReference type="Pfam" id="PF01171"/>
    </source>
</evidence>
<sequence>MATDATAADQIARFVADLTLLHDPHADAAPLLLAVSGGPDSMAMLTLAAAAFPGRIAVATVDHGLRPEAADEVRMVADHCAQLGVPHHGLRPETPITGASIQSQAREVRYALLAAQARAIGAAAILTAHHADDQAETFLMRAARGAGLSGLSGVRARTVIADMVVLRPLLDWRRAELRRIVRRAEAPFVDDPANHDPRHDRTRFRQLLDGHEWLGVAQLARAAAQLAEADTDLRATVDWLWADRAQIDGDNVRIQAADLPRELGRRLARRAIGTVRTAAGIESPAWSEGSNIEKLLESLAQGSRATQAGVIASVRSGVWRFRPAPPRKTG</sequence>
<evidence type="ECO:0000256" key="3">
    <source>
        <dbReference type="ARBA" id="ARBA00022741"/>
    </source>
</evidence>
<evidence type="ECO:0000256" key="6">
    <source>
        <dbReference type="HAMAP-Rule" id="MF_01161"/>
    </source>
</evidence>
<evidence type="ECO:0000313" key="8">
    <source>
        <dbReference type="EMBL" id="GAM00024.1"/>
    </source>
</evidence>
<dbReference type="CDD" id="cd01992">
    <property type="entry name" value="TilS_N"/>
    <property type="match status" value="1"/>
</dbReference>
<dbReference type="Pfam" id="PF01171">
    <property type="entry name" value="ATP_bind_3"/>
    <property type="match status" value="1"/>
</dbReference>
<dbReference type="InterPro" id="IPR012795">
    <property type="entry name" value="tRNA_Ile_lys_synt_N"/>
</dbReference>
<comment type="subcellular location">
    <subcellularLocation>
        <location evidence="6">Cytoplasm</location>
    </subcellularLocation>
</comment>
<protein>
    <recommendedName>
        <fullName evidence="6">tRNA(Ile)-lysidine synthase</fullName>
        <ecNumber evidence="6">6.3.4.19</ecNumber>
    </recommendedName>
    <alternativeName>
        <fullName evidence="6">tRNA(Ile)-2-lysyl-cytidine synthase</fullName>
    </alternativeName>
    <alternativeName>
        <fullName evidence="6">tRNA(Ile)-lysidine synthetase</fullName>
    </alternativeName>
</protein>
<keyword evidence="1 6" id="KW-0436">Ligase</keyword>
<keyword evidence="3 6" id="KW-0547">Nucleotide-binding</keyword>
<dbReference type="GO" id="GO:0005524">
    <property type="term" value="F:ATP binding"/>
    <property type="evidence" value="ECO:0007669"/>
    <property type="project" value="UniProtKB-UniRule"/>
</dbReference>
<reference evidence="8 9" key="1">
    <citation type="submission" date="2014-11" db="EMBL/GenBank/DDBJ databases">
        <title>Whole genome shotgun sequence of Sphingomonas parapaucimobilis NBRC 15100.</title>
        <authorList>
            <person name="Katano-Makiyama Y."/>
            <person name="Hosoyama A."/>
            <person name="Hashimoto M."/>
            <person name="Hosoyama Y."/>
            <person name="Noguchi M."/>
            <person name="Numata M."/>
            <person name="Tsuchikane K."/>
            <person name="Hirakata S."/>
            <person name="Uohara A."/>
            <person name="Shimodaira J."/>
            <person name="Ohji S."/>
            <person name="Ichikawa N."/>
            <person name="Kimura A."/>
            <person name="Yamazoe A."/>
            <person name="Fujita N."/>
        </authorList>
    </citation>
    <scope>NUCLEOTIDE SEQUENCE [LARGE SCALE GENOMIC DNA]</scope>
    <source>
        <strain evidence="8 9">NBRC 15100</strain>
    </source>
</reference>
<comment type="catalytic activity">
    <reaction evidence="5 6">
        <text>cytidine(34) in tRNA(Ile2) + L-lysine + ATP = lysidine(34) in tRNA(Ile2) + AMP + diphosphate + H(+)</text>
        <dbReference type="Rhea" id="RHEA:43744"/>
        <dbReference type="Rhea" id="RHEA-COMP:10625"/>
        <dbReference type="Rhea" id="RHEA-COMP:10670"/>
        <dbReference type="ChEBI" id="CHEBI:15378"/>
        <dbReference type="ChEBI" id="CHEBI:30616"/>
        <dbReference type="ChEBI" id="CHEBI:32551"/>
        <dbReference type="ChEBI" id="CHEBI:33019"/>
        <dbReference type="ChEBI" id="CHEBI:82748"/>
        <dbReference type="ChEBI" id="CHEBI:83665"/>
        <dbReference type="ChEBI" id="CHEBI:456215"/>
        <dbReference type="EC" id="6.3.4.19"/>
    </reaction>
</comment>
<feature type="binding site" evidence="6">
    <location>
        <begin position="36"/>
        <end position="41"/>
    </location>
    <ligand>
        <name>ATP</name>
        <dbReference type="ChEBI" id="CHEBI:30616"/>
    </ligand>
</feature>
<dbReference type="PANTHER" id="PTHR43033:SF1">
    <property type="entry name" value="TRNA(ILE)-LYSIDINE SYNTHASE-RELATED"/>
    <property type="match status" value="1"/>
</dbReference>
<dbReference type="Proteomes" id="UP000032305">
    <property type="component" value="Unassembled WGS sequence"/>
</dbReference>
<dbReference type="InterPro" id="IPR014729">
    <property type="entry name" value="Rossmann-like_a/b/a_fold"/>
</dbReference>
<comment type="similarity">
    <text evidence="6">Belongs to the tRNA(Ile)-lysidine synthase family.</text>
</comment>
<dbReference type="GO" id="GO:0032267">
    <property type="term" value="F:tRNA(Ile)-lysidine synthase activity"/>
    <property type="evidence" value="ECO:0007669"/>
    <property type="project" value="UniProtKB-EC"/>
</dbReference>
<dbReference type="RefSeq" id="WP_042484172.1">
    <property type="nucleotide sequence ID" value="NZ_BBPI01000018.1"/>
</dbReference>
<proteinExistence type="inferred from homology"/>
<dbReference type="InterPro" id="IPR012094">
    <property type="entry name" value="tRNA_Ile_lys_synt"/>
</dbReference>
<evidence type="ECO:0000313" key="9">
    <source>
        <dbReference type="Proteomes" id="UP000032305"/>
    </source>
</evidence>
<evidence type="ECO:0000256" key="4">
    <source>
        <dbReference type="ARBA" id="ARBA00022840"/>
    </source>
</evidence>
<dbReference type="GO" id="GO:0005737">
    <property type="term" value="C:cytoplasm"/>
    <property type="evidence" value="ECO:0007669"/>
    <property type="project" value="UniProtKB-SubCell"/>
</dbReference>
<dbReference type="Gene3D" id="3.40.50.620">
    <property type="entry name" value="HUPs"/>
    <property type="match status" value="1"/>
</dbReference>
<gene>
    <name evidence="6 8" type="primary">tilS</name>
    <name evidence="8" type="ORF">SP5_018_00540</name>
</gene>
<comment type="domain">
    <text evidence="6">The N-terminal region contains the highly conserved SGGXDS motif, predicted to be a P-loop motif involved in ATP binding.</text>
</comment>
<dbReference type="SUPFAM" id="SSF52402">
    <property type="entry name" value="Adenine nucleotide alpha hydrolases-like"/>
    <property type="match status" value="1"/>
</dbReference>
<organism evidence="8 9">
    <name type="scientific">Sphingomonas parapaucimobilis NBRC 15100</name>
    <dbReference type="NCBI Taxonomy" id="1219049"/>
    <lineage>
        <taxon>Bacteria</taxon>
        <taxon>Pseudomonadati</taxon>
        <taxon>Pseudomonadota</taxon>
        <taxon>Alphaproteobacteria</taxon>
        <taxon>Sphingomonadales</taxon>
        <taxon>Sphingomonadaceae</taxon>
        <taxon>Sphingomonas</taxon>
    </lineage>
</organism>
<dbReference type="NCBIfam" id="TIGR02432">
    <property type="entry name" value="lysidine_TilS_N"/>
    <property type="match status" value="1"/>
</dbReference>
<keyword evidence="6" id="KW-0963">Cytoplasm</keyword>
<comment type="caution">
    <text evidence="8">The sequence shown here is derived from an EMBL/GenBank/DDBJ whole genome shotgun (WGS) entry which is preliminary data.</text>
</comment>